<dbReference type="Gene3D" id="1.20.1250.20">
    <property type="entry name" value="MFS general substrate transporter like domains"/>
    <property type="match status" value="2"/>
</dbReference>
<dbReference type="SUPFAM" id="SSF103473">
    <property type="entry name" value="MFS general substrate transporter"/>
    <property type="match status" value="1"/>
</dbReference>
<dbReference type="FunFam" id="1.20.1250.20:FF:000018">
    <property type="entry name" value="MFS transporter permease"/>
    <property type="match status" value="1"/>
</dbReference>
<dbReference type="Proteomes" id="UP000799537">
    <property type="component" value="Unassembled WGS sequence"/>
</dbReference>
<dbReference type="PANTHER" id="PTHR43791:SF18">
    <property type="entry name" value="NICOTINIC ACID TRANSPORTER TNA1, PUTATIVE (AFU_ORTHOLOGUE AFUA_3G03820)-RELATED"/>
    <property type="match status" value="1"/>
</dbReference>
<evidence type="ECO:0000313" key="7">
    <source>
        <dbReference type="EMBL" id="KAF2159993.1"/>
    </source>
</evidence>
<feature type="transmembrane region" description="Helical" evidence="6">
    <location>
        <begin position="341"/>
        <end position="363"/>
    </location>
</feature>
<evidence type="ECO:0008006" key="9">
    <source>
        <dbReference type="Google" id="ProtNLM"/>
    </source>
</evidence>
<reference evidence="7" key="1">
    <citation type="journal article" date="2020" name="Stud. Mycol.">
        <title>101 Dothideomycetes genomes: a test case for predicting lifestyles and emergence of pathogens.</title>
        <authorList>
            <person name="Haridas S."/>
            <person name="Albert R."/>
            <person name="Binder M."/>
            <person name="Bloem J."/>
            <person name="Labutti K."/>
            <person name="Salamov A."/>
            <person name="Andreopoulos B."/>
            <person name="Baker S."/>
            <person name="Barry K."/>
            <person name="Bills G."/>
            <person name="Bluhm B."/>
            <person name="Cannon C."/>
            <person name="Castanera R."/>
            <person name="Culley D."/>
            <person name="Daum C."/>
            <person name="Ezra D."/>
            <person name="Gonzalez J."/>
            <person name="Henrissat B."/>
            <person name="Kuo A."/>
            <person name="Liang C."/>
            <person name="Lipzen A."/>
            <person name="Lutzoni F."/>
            <person name="Magnuson J."/>
            <person name="Mondo S."/>
            <person name="Nolan M."/>
            <person name="Ohm R."/>
            <person name="Pangilinan J."/>
            <person name="Park H.-J."/>
            <person name="Ramirez L."/>
            <person name="Alfaro M."/>
            <person name="Sun H."/>
            <person name="Tritt A."/>
            <person name="Yoshinaga Y."/>
            <person name="Zwiers L.-H."/>
            <person name="Turgeon B."/>
            <person name="Goodwin S."/>
            <person name="Spatafora J."/>
            <person name="Crous P."/>
            <person name="Grigoriev I."/>
        </authorList>
    </citation>
    <scope>NUCLEOTIDE SEQUENCE</scope>
    <source>
        <strain evidence="7">ATCC 36951</strain>
    </source>
</reference>
<dbReference type="RefSeq" id="XP_033660882.1">
    <property type="nucleotide sequence ID" value="XM_033818862.1"/>
</dbReference>
<feature type="transmembrane region" description="Helical" evidence="6">
    <location>
        <begin position="94"/>
        <end position="116"/>
    </location>
</feature>
<feature type="transmembrane region" description="Helical" evidence="6">
    <location>
        <begin position="431"/>
        <end position="457"/>
    </location>
</feature>
<organism evidence="7 8">
    <name type="scientific">Zasmidium cellare ATCC 36951</name>
    <dbReference type="NCBI Taxonomy" id="1080233"/>
    <lineage>
        <taxon>Eukaryota</taxon>
        <taxon>Fungi</taxon>
        <taxon>Dikarya</taxon>
        <taxon>Ascomycota</taxon>
        <taxon>Pezizomycotina</taxon>
        <taxon>Dothideomycetes</taxon>
        <taxon>Dothideomycetidae</taxon>
        <taxon>Mycosphaerellales</taxon>
        <taxon>Mycosphaerellaceae</taxon>
        <taxon>Zasmidium</taxon>
    </lineage>
</organism>
<feature type="transmembrane region" description="Helical" evidence="6">
    <location>
        <begin position="369"/>
        <end position="392"/>
    </location>
</feature>
<gene>
    <name evidence="7" type="ORF">M409DRAFT_70716</name>
</gene>
<keyword evidence="2" id="KW-0813">Transport</keyword>
<dbReference type="GO" id="GO:0016020">
    <property type="term" value="C:membrane"/>
    <property type="evidence" value="ECO:0007669"/>
    <property type="project" value="UniProtKB-SubCell"/>
</dbReference>
<evidence type="ECO:0000256" key="5">
    <source>
        <dbReference type="ARBA" id="ARBA00023136"/>
    </source>
</evidence>
<protein>
    <recommendedName>
        <fullName evidence="9">Major facilitator superfamily (MFS) profile domain-containing protein</fullName>
    </recommendedName>
</protein>
<proteinExistence type="predicted"/>
<evidence type="ECO:0000256" key="1">
    <source>
        <dbReference type="ARBA" id="ARBA00004141"/>
    </source>
</evidence>
<feature type="transmembrane region" description="Helical" evidence="6">
    <location>
        <begin position="202"/>
        <end position="224"/>
    </location>
</feature>
<keyword evidence="4 6" id="KW-1133">Transmembrane helix</keyword>
<feature type="transmembrane region" description="Helical" evidence="6">
    <location>
        <begin position="277"/>
        <end position="294"/>
    </location>
</feature>
<dbReference type="Pfam" id="PF07690">
    <property type="entry name" value="MFS_1"/>
    <property type="match status" value="1"/>
</dbReference>
<evidence type="ECO:0000256" key="3">
    <source>
        <dbReference type="ARBA" id="ARBA00022692"/>
    </source>
</evidence>
<keyword evidence="8" id="KW-1185">Reference proteome</keyword>
<evidence type="ECO:0000256" key="2">
    <source>
        <dbReference type="ARBA" id="ARBA00022448"/>
    </source>
</evidence>
<evidence type="ECO:0000256" key="6">
    <source>
        <dbReference type="SAM" id="Phobius"/>
    </source>
</evidence>
<dbReference type="AlphaFoldDB" id="A0A6A6BZF9"/>
<comment type="subcellular location">
    <subcellularLocation>
        <location evidence="1">Membrane</location>
        <topology evidence="1">Multi-pass membrane protein</topology>
    </subcellularLocation>
</comment>
<dbReference type="GeneID" id="54572134"/>
<dbReference type="InterPro" id="IPR011701">
    <property type="entry name" value="MFS"/>
</dbReference>
<keyword evidence="5 6" id="KW-0472">Membrane</keyword>
<evidence type="ECO:0000256" key="4">
    <source>
        <dbReference type="ARBA" id="ARBA00022989"/>
    </source>
</evidence>
<keyword evidence="3 6" id="KW-0812">Transmembrane</keyword>
<dbReference type="PANTHER" id="PTHR43791">
    <property type="entry name" value="PERMEASE-RELATED"/>
    <property type="match status" value="1"/>
</dbReference>
<dbReference type="OrthoDB" id="2962993at2759"/>
<dbReference type="EMBL" id="ML993631">
    <property type="protein sequence ID" value="KAF2159993.1"/>
    <property type="molecule type" value="Genomic_DNA"/>
</dbReference>
<accession>A0A6A6BZF9</accession>
<dbReference type="InterPro" id="IPR036259">
    <property type="entry name" value="MFS_trans_sf"/>
</dbReference>
<sequence>MASPTEKIKVHHVENLGVSSRIHSESSSDHTGLDEKNTPDYRDPEVKRICRKIDWHLPPVLALLYLLSFLDRTNIGNAKIAGMTKDLHMTGSHFNIALTVFFFPYALFMIPSNMVLKKGTVMTMHGVVQSYGQLCAVRALLGLCEAGFTPAASYLLSCWYARFELQTRMALFFSAATLAGAFSGILAYAIQHMEGTAGYEGWRWIFILEGIATVAVGMSVFWILPNSPATCRFLTDREKAIIERRLAEDAGTTDGHVASDDKFQWSSLFSILTDWKIWLWGVVVCGQSIPFYAFNFFSPTIVKELGYKSWQAQLMVVPIYAVACIATVLFGIFADWRQRRWIYICVPYAIAAVGFVALLAIPHPKMPGVTYFFLFFIPLGLSTGVVGLLAWVANNLAPSWRKSIGIAFVACLANLGGSIGSNIYLEEEKPRYWLGFGFSLGVLSAAIVACVLLKVLLTRVNRRREAMDVEEIKRLWSEEQLLAMGDRSPLYRYVT</sequence>
<dbReference type="GO" id="GO:0022857">
    <property type="term" value="F:transmembrane transporter activity"/>
    <property type="evidence" value="ECO:0007669"/>
    <property type="project" value="InterPro"/>
</dbReference>
<feature type="transmembrane region" description="Helical" evidence="6">
    <location>
        <begin position="314"/>
        <end position="334"/>
    </location>
</feature>
<evidence type="ECO:0000313" key="8">
    <source>
        <dbReference type="Proteomes" id="UP000799537"/>
    </source>
</evidence>
<feature type="transmembrane region" description="Helical" evidence="6">
    <location>
        <begin position="404"/>
        <end position="425"/>
    </location>
</feature>
<name>A0A6A6BZF9_ZASCE</name>
<feature type="transmembrane region" description="Helical" evidence="6">
    <location>
        <begin position="136"/>
        <end position="157"/>
    </location>
</feature>
<feature type="transmembrane region" description="Helical" evidence="6">
    <location>
        <begin position="169"/>
        <end position="190"/>
    </location>
</feature>
<dbReference type="FunFam" id="1.20.1250.20:FF:000013">
    <property type="entry name" value="MFS general substrate transporter"/>
    <property type="match status" value="1"/>
</dbReference>